<sequence length="95" mass="9798">MMETHMRNTLSLAMAAAIAIPLGIGAIAVAPCTATAGIFCDVCKAQGCKCDGEKCYDCDDALTTDPGNENGSRTPRFGLKSSLSAPAAQPGQFTR</sequence>
<feature type="region of interest" description="Disordered" evidence="1">
    <location>
        <begin position="63"/>
        <end position="95"/>
    </location>
</feature>
<dbReference type="Proteomes" id="UP000293719">
    <property type="component" value="Chromosome"/>
</dbReference>
<proteinExistence type="predicted"/>
<gene>
    <name evidence="3" type="ORF">E0E05_07900</name>
</gene>
<keyword evidence="4" id="KW-1185">Reference proteome</keyword>
<evidence type="ECO:0000313" key="4">
    <source>
        <dbReference type="Proteomes" id="UP000293719"/>
    </source>
</evidence>
<organism evidence="3 4">
    <name type="scientific">Roseitalea porphyridii</name>
    <dbReference type="NCBI Taxonomy" id="1852022"/>
    <lineage>
        <taxon>Bacteria</taxon>
        <taxon>Pseudomonadati</taxon>
        <taxon>Pseudomonadota</taxon>
        <taxon>Alphaproteobacteria</taxon>
        <taxon>Hyphomicrobiales</taxon>
        <taxon>Ahrensiaceae</taxon>
        <taxon>Roseitalea</taxon>
    </lineage>
</organism>
<reference evidence="3 4" key="1">
    <citation type="journal article" date="2017" name="Int. J. Syst. Evol. Microbiol.">
        <title>Roseitalea porphyridii gen. nov., sp. nov., isolated from a red alga, and reclassification of Hoeflea suaedae Chung et al. 2013 as Pseudohoeflea suaedae gen. nov., comb. nov.</title>
        <authorList>
            <person name="Hyeon J.W."/>
            <person name="Jeong S.E."/>
            <person name="Baek K."/>
            <person name="Jeon C.O."/>
        </authorList>
    </citation>
    <scope>NUCLEOTIDE SEQUENCE [LARGE SCALE GENOMIC DNA]</scope>
    <source>
        <strain evidence="3 4">MA7-20</strain>
    </source>
</reference>
<dbReference type="EMBL" id="CP036532">
    <property type="protein sequence ID" value="QBK30530.1"/>
    <property type="molecule type" value="Genomic_DNA"/>
</dbReference>
<dbReference type="GeneID" id="90767215"/>
<dbReference type="KEGG" id="rpod:E0E05_07900"/>
<evidence type="ECO:0000256" key="2">
    <source>
        <dbReference type="SAM" id="SignalP"/>
    </source>
</evidence>
<dbReference type="AlphaFoldDB" id="A0A4P6V283"/>
<name>A0A4P6V283_9HYPH</name>
<accession>A0A4P6V283</accession>
<protein>
    <submittedName>
        <fullName evidence="3">Uncharacterized protein</fullName>
    </submittedName>
</protein>
<dbReference type="RefSeq" id="WP_131616221.1">
    <property type="nucleotide sequence ID" value="NZ_CP036532.1"/>
</dbReference>
<evidence type="ECO:0000256" key="1">
    <source>
        <dbReference type="SAM" id="MobiDB-lite"/>
    </source>
</evidence>
<feature type="chain" id="PRO_5020933893" evidence="2">
    <location>
        <begin position="37"/>
        <end position="95"/>
    </location>
</feature>
<feature type="signal peptide" evidence="2">
    <location>
        <begin position="1"/>
        <end position="36"/>
    </location>
</feature>
<evidence type="ECO:0000313" key="3">
    <source>
        <dbReference type="EMBL" id="QBK30530.1"/>
    </source>
</evidence>
<keyword evidence="2" id="KW-0732">Signal</keyword>